<dbReference type="Gene3D" id="1.10.3720.10">
    <property type="entry name" value="MetI-like"/>
    <property type="match status" value="1"/>
</dbReference>
<feature type="domain" description="ABC transmembrane type-1" evidence="8">
    <location>
        <begin position="95"/>
        <end position="300"/>
    </location>
</feature>
<feature type="transmembrane region" description="Helical" evidence="7">
    <location>
        <begin position="177"/>
        <end position="197"/>
    </location>
</feature>
<dbReference type="InterPro" id="IPR035906">
    <property type="entry name" value="MetI-like_sf"/>
</dbReference>
<feature type="transmembrane region" description="Helical" evidence="7">
    <location>
        <begin position="286"/>
        <end position="307"/>
    </location>
</feature>
<evidence type="ECO:0000256" key="1">
    <source>
        <dbReference type="ARBA" id="ARBA00004651"/>
    </source>
</evidence>
<evidence type="ECO:0000256" key="2">
    <source>
        <dbReference type="ARBA" id="ARBA00022448"/>
    </source>
</evidence>
<feature type="transmembrane region" description="Helical" evidence="7">
    <location>
        <begin position="132"/>
        <end position="157"/>
    </location>
</feature>
<evidence type="ECO:0000313" key="9">
    <source>
        <dbReference type="EMBL" id="WLS43510.1"/>
    </source>
</evidence>
<keyword evidence="5 7" id="KW-1133">Transmembrane helix</keyword>
<organism evidence="9 10">
    <name type="scientific">Micromonospora profundi</name>
    <dbReference type="NCBI Taxonomy" id="1420889"/>
    <lineage>
        <taxon>Bacteria</taxon>
        <taxon>Bacillati</taxon>
        <taxon>Actinomycetota</taxon>
        <taxon>Actinomycetes</taxon>
        <taxon>Micromonosporales</taxon>
        <taxon>Micromonosporaceae</taxon>
        <taxon>Micromonospora</taxon>
    </lineage>
</organism>
<keyword evidence="10" id="KW-1185">Reference proteome</keyword>
<sequence>MRAFLIRRLATFVPTLLLITLMVFGLQQIVPGGPAEAIAGAGSTQESIDEINRQLGLDRPLIEQYTSWIGNLARGDLGTSYFSREPVDTLLARRLEPTVLIVVSALVLALVIGGGAGLWAAARRRHLDGRSVLAVSGIGLAVPDFWLATIAAGFIGLDLALLPAVGYTPLADDWVQTIRSIILPVLVLSFATGALVCRHVRSAVGQALDSPHIRTAWAMGLTPRQVYLGDALRSAAPAVVTLLPLLVATLVGASVVVENVFAIPGLGGLIVQSVDNRDYATLQGTVLLMALLVLILNFVADLVLARLDRRVAA</sequence>
<dbReference type="InterPro" id="IPR045621">
    <property type="entry name" value="BPD_transp_1_N"/>
</dbReference>
<dbReference type="Proteomes" id="UP001235874">
    <property type="component" value="Chromosome"/>
</dbReference>
<dbReference type="SUPFAM" id="SSF161098">
    <property type="entry name" value="MetI-like"/>
    <property type="match status" value="1"/>
</dbReference>
<proteinExistence type="inferred from homology"/>
<evidence type="ECO:0000256" key="4">
    <source>
        <dbReference type="ARBA" id="ARBA00022692"/>
    </source>
</evidence>
<dbReference type="RefSeq" id="WP_306270969.1">
    <property type="nucleotide sequence ID" value="NZ_CP130472.1"/>
</dbReference>
<dbReference type="AlphaFoldDB" id="A0AAJ6HRY2"/>
<evidence type="ECO:0000256" key="3">
    <source>
        <dbReference type="ARBA" id="ARBA00022475"/>
    </source>
</evidence>
<evidence type="ECO:0000256" key="5">
    <source>
        <dbReference type="ARBA" id="ARBA00022989"/>
    </source>
</evidence>
<dbReference type="CDD" id="cd06261">
    <property type="entry name" value="TM_PBP2"/>
    <property type="match status" value="1"/>
</dbReference>
<dbReference type="PROSITE" id="PS50928">
    <property type="entry name" value="ABC_TM1"/>
    <property type="match status" value="1"/>
</dbReference>
<feature type="transmembrane region" description="Helical" evidence="7">
    <location>
        <begin position="242"/>
        <end position="266"/>
    </location>
</feature>
<dbReference type="Pfam" id="PF19300">
    <property type="entry name" value="BPD_transp_1_N"/>
    <property type="match status" value="1"/>
</dbReference>
<dbReference type="GO" id="GO:0055085">
    <property type="term" value="P:transmembrane transport"/>
    <property type="evidence" value="ECO:0007669"/>
    <property type="project" value="InterPro"/>
</dbReference>
<comment type="similarity">
    <text evidence="7">Belongs to the binding-protein-dependent transport system permease family.</text>
</comment>
<gene>
    <name evidence="9" type="ORF">Q3V37_19110</name>
</gene>
<dbReference type="EMBL" id="CP130472">
    <property type="protein sequence ID" value="WLS43510.1"/>
    <property type="molecule type" value="Genomic_DNA"/>
</dbReference>
<evidence type="ECO:0000259" key="8">
    <source>
        <dbReference type="PROSITE" id="PS50928"/>
    </source>
</evidence>
<keyword evidence="4 7" id="KW-0812">Transmembrane</keyword>
<evidence type="ECO:0000256" key="6">
    <source>
        <dbReference type="ARBA" id="ARBA00023136"/>
    </source>
</evidence>
<accession>A0AAJ6HRY2</accession>
<feature type="transmembrane region" description="Helical" evidence="7">
    <location>
        <begin position="99"/>
        <end position="120"/>
    </location>
</feature>
<name>A0AAJ6HRY2_9ACTN</name>
<dbReference type="GO" id="GO:0005886">
    <property type="term" value="C:plasma membrane"/>
    <property type="evidence" value="ECO:0007669"/>
    <property type="project" value="UniProtKB-SubCell"/>
</dbReference>
<comment type="subcellular location">
    <subcellularLocation>
        <location evidence="1 7">Cell membrane</location>
        <topology evidence="1 7">Multi-pass membrane protein</topology>
    </subcellularLocation>
</comment>
<dbReference type="PANTHER" id="PTHR43163:SF6">
    <property type="entry name" value="DIPEPTIDE TRANSPORT SYSTEM PERMEASE PROTEIN DPPB-RELATED"/>
    <property type="match status" value="1"/>
</dbReference>
<reference evidence="9 10" key="1">
    <citation type="submission" date="2023-07" db="EMBL/GenBank/DDBJ databases">
        <title>Micromonospora profundi TRM 95458 converts glycerol to a new osmotic compound.</title>
        <authorList>
            <person name="Lu D."/>
        </authorList>
    </citation>
    <scope>NUCLEOTIDE SEQUENCE [LARGE SCALE GENOMIC DNA]</scope>
    <source>
        <strain evidence="9 10">TRM95458</strain>
    </source>
</reference>
<evidence type="ECO:0000313" key="10">
    <source>
        <dbReference type="Proteomes" id="UP001235874"/>
    </source>
</evidence>
<keyword evidence="2 7" id="KW-0813">Transport</keyword>
<protein>
    <submittedName>
        <fullName evidence="9">ABC transporter permease</fullName>
    </submittedName>
</protein>
<keyword evidence="6 7" id="KW-0472">Membrane</keyword>
<dbReference type="PANTHER" id="PTHR43163">
    <property type="entry name" value="DIPEPTIDE TRANSPORT SYSTEM PERMEASE PROTEIN DPPB-RELATED"/>
    <property type="match status" value="1"/>
</dbReference>
<evidence type="ECO:0000256" key="7">
    <source>
        <dbReference type="RuleBase" id="RU363032"/>
    </source>
</evidence>
<dbReference type="KEGG" id="mprn:Q3V37_19110"/>
<dbReference type="InterPro" id="IPR000515">
    <property type="entry name" value="MetI-like"/>
</dbReference>
<dbReference type="Pfam" id="PF00528">
    <property type="entry name" value="BPD_transp_1"/>
    <property type="match status" value="1"/>
</dbReference>
<keyword evidence="3" id="KW-1003">Cell membrane</keyword>